<dbReference type="Pfam" id="PF13578">
    <property type="entry name" value="Methyltransf_24"/>
    <property type="match status" value="1"/>
</dbReference>
<dbReference type="SUPFAM" id="SSF53335">
    <property type="entry name" value="S-adenosyl-L-methionine-dependent methyltransferases"/>
    <property type="match status" value="1"/>
</dbReference>
<sequence>MNPRNKKTGSGAKSILIFPGGMPRSLEYLQKCLHEGRAVIGASSLALDASREKYPAWLSLPFITQPEFDEALKHAISESNIGGIYSPNPVVWDYLSRALTELAPGVMLVNDSPVNMELSGYRAARGHAHSLLNRPLPLASNVAATPSMSEIELAALFRHADVIPGMCDHEKFCVLCEIARHSPAGDIVEIGSWWGKSAFILARLARCYAIGKLLCVDPWSNAHLVQNDEKGMVDIASAQMDAEEALAVFEMNLLPYNANHVNYLRMPSTEGAQHYRACKDVTTASFGTTRYDGHIAILHIDGNHSYAAAKADMAAWGGLVVAGGWIIVDDYIWPYGDGPQRAGDEFLAEHQDKIDVAFVMGSALFLQLSSRLSKDWMGTC</sequence>
<accession>A0A106BGQ7</accession>
<evidence type="ECO:0000313" key="2">
    <source>
        <dbReference type="Proteomes" id="UP000064243"/>
    </source>
</evidence>
<name>A0A106BGQ7_THIDE</name>
<dbReference type="InterPro" id="IPR029063">
    <property type="entry name" value="SAM-dependent_MTases_sf"/>
</dbReference>
<evidence type="ECO:0000313" key="1">
    <source>
        <dbReference type="EMBL" id="KVW92214.1"/>
    </source>
</evidence>
<dbReference type="AlphaFoldDB" id="A0A106BGQ7"/>
<dbReference type="EMBL" id="LDUG01000060">
    <property type="protein sequence ID" value="KVW92214.1"/>
    <property type="molecule type" value="Genomic_DNA"/>
</dbReference>
<dbReference type="Proteomes" id="UP000064243">
    <property type="component" value="Unassembled WGS sequence"/>
</dbReference>
<comment type="caution">
    <text evidence="1">The sequence shown here is derived from an EMBL/GenBank/DDBJ whole genome shotgun (WGS) entry which is preliminary data.</text>
</comment>
<proteinExistence type="predicted"/>
<protein>
    <recommendedName>
        <fullName evidence="3">Class I SAM-dependent methyltransferase</fullName>
    </recommendedName>
</protein>
<organism evidence="1 2">
    <name type="scientific">Thiobacillus denitrificans</name>
    <dbReference type="NCBI Taxonomy" id="36861"/>
    <lineage>
        <taxon>Bacteria</taxon>
        <taxon>Pseudomonadati</taxon>
        <taxon>Pseudomonadota</taxon>
        <taxon>Betaproteobacteria</taxon>
        <taxon>Nitrosomonadales</taxon>
        <taxon>Thiobacillaceae</taxon>
        <taxon>Thiobacillus</taxon>
    </lineage>
</organism>
<gene>
    <name evidence="1" type="ORF">ABW22_15935</name>
</gene>
<keyword evidence="2" id="KW-1185">Reference proteome</keyword>
<reference evidence="1 2" key="1">
    <citation type="journal article" date="2015" name="Appl. Environ. Microbiol.">
        <title>Aerobic and Anaerobic Thiosulfate Oxidation by a Cold-Adapted, Subglacial Chemoautotroph.</title>
        <authorList>
            <person name="Harrold Z.R."/>
            <person name="Skidmore M.L."/>
            <person name="Hamilton T.L."/>
            <person name="Desch L."/>
            <person name="Amada K."/>
            <person name="van Gelder W."/>
            <person name="Glover K."/>
            <person name="Roden E.E."/>
            <person name="Boyd E.S."/>
        </authorList>
    </citation>
    <scope>NUCLEOTIDE SEQUENCE [LARGE SCALE GENOMIC DNA]</scope>
    <source>
        <strain evidence="1 2">RG</strain>
    </source>
</reference>
<dbReference type="Gene3D" id="3.40.50.150">
    <property type="entry name" value="Vaccinia Virus protein VP39"/>
    <property type="match status" value="1"/>
</dbReference>
<dbReference type="PATRIC" id="fig|36861.3.peg.3140"/>
<evidence type="ECO:0008006" key="3">
    <source>
        <dbReference type="Google" id="ProtNLM"/>
    </source>
</evidence>